<feature type="compositionally biased region" description="Basic residues" evidence="1">
    <location>
        <begin position="152"/>
        <end position="163"/>
    </location>
</feature>
<evidence type="ECO:0000256" key="1">
    <source>
        <dbReference type="SAM" id="MobiDB-lite"/>
    </source>
</evidence>
<sequence length="369" mass="40767">MFDRSSYVVPPRPTYTGPCTCVWPAEYARQRVRARIERETSAKADAVANPLGTLTSALPQRMLPGGFQGVEQRMEDAADHATKQVVHEHLDEMGRSTDHDAAYSQPGLGYGEYSEGDSEAGYGHASVMPKPGHIQKYNPKQEDPAVADARARNKAQAKGKLANKTKPDTLGRAAKKYFAKSSETKMRELTAYREDVVILLRSLIPETASGIGHKTITKNDTILCPSCMVTLTHYLYYSPTRFEPYLSETSTRAYLTLVDDSVASSHTQTPMESISHYELERVLRGELAAIEWRLAMKIARFHRKTDILNLFPVKVGEYAELRVNEQPPSHPEGVLKKTGKKILHTMGFGTGVTGSAHAAKEASSAMPSE</sequence>
<dbReference type="OrthoDB" id="2583287at2759"/>
<evidence type="ECO:0000313" key="3">
    <source>
        <dbReference type="Proteomes" id="UP000620104"/>
    </source>
</evidence>
<dbReference type="AlphaFoldDB" id="A0A8H3TXG7"/>
<gene>
    <name evidence="2" type="ORF">NliqN6_5025</name>
</gene>
<dbReference type="Proteomes" id="UP000620104">
    <property type="component" value="Unassembled WGS sequence"/>
</dbReference>
<feature type="region of interest" description="Disordered" evidence="1">
    <location>
        <begin position="137"/>
        <end position="166"/>
    </location>
</feature>
<accession>A0A8H3TXG7</accession>
<evidence type="ECO:0000313" key="2">
    <source>
        <dbReference type="EMBL" id="GHJ88623.1"/>
    </source>
</evidence>
<reference evidence="2" key="1">
    <citation type="submission" date="2020-07" db="EMBL/GenBank/DDBJ databases">
        <title>Draft Genome Sequence of a Deep-Sea Yeast, Naganishia (Cryptococcus) liquefaciens strain N6.</title>
        <authorList>
            <person name="Han Y.W."/>
            <person name="Kajitani R."/>
            <person name="Morimoto H."/>
            <person name="Parhat M."/>
            <person name="Tsubouchi H."/>
            <person name="Bakenova O."/>
            <person name="Ogata M."/>
            <person name="Argunhan B."/>
            <person name="Aoki R."/>
            <person name="Kajiwara S."/>
            <person name="Itoh T."/>
            <person name="Iwasaki H."/>
        </authorList>
    </citation>
    <scope>NUCLEOTIDE SEQUENCE</scope>
    <source>
        <strain evidence="2">N6</strain>
    </source>
</reference>
<dbReference type="EMBL" id="BLZA01000030">
    <property type="protein sequence ID" value="GHJ88623.1"/>
    <property type="molecule type" value="Genomic_DNA"/>
</dbReference>
<name>A0A8H3TXG7_9TREE</name>
<organism evidence="2 3">
    <name type="scientific">Naganishia liquefaciens</name>
    <dbReference type="NCBI Taxonomy" id="104408"/>
    <lineage>
        <taxon>Eukaryota</taxon>
        <taxon>Fungi</taxon>
        <taxon>Dikarya</taxon>
        <taxon>Basidiomycota</taxon>
        <taxon>Agaricomycotina</taxon>
        <taxon>Tremellomycetes</taxon>
        <taxon>Filobasidiales</taxon>
        <taxon>Filobasidiaceae</taxon>
        <taxon>Naganishia</taxon>
    </lineage>
</organism>
<proteinExistence type="predicted"/>
<keyword evidence="3" id="KW-1185">Reference proteome</keyword>
<comment type="caution">
    <text evidence="2">The sequence shown here is derived from an EMBL/GenBank/DDBJ whole genome shotgun (WGS) entry which is preliminary data.</text>
</comment>
<protein>
    <submittedName>
        <fullName evidence="2">Uncharacterized protein</fullName>
    </submittedName>
</protein>